<accession>A0A6A0AMG6</accession>
<dbReference type="AlphaFoldDB" id="A0A6A0AMG6"/>
<dbReference type="EMBL" id="BLLF01008591">
    <property type="protein sequence ID" value="GFH33441.1"/>
    <property type="molecule type" value="Genomic_DNA"/>
</dbReference>
<reference evidence="1 2" key="1">
    <citation type="submission" date="2020-02" db="EMBL/GenBank/DDBJ databases">
        <title>Draft genome sequence of Haematococcus lacustris strain NIES-144.</title>
        <authorList>
            <person name="Morimoto D."/>
            <person name="Nakagawa S."/>
            <person name="Yoshida T."/>
            <person name="Sawayama S."/>
        </authorList>
    </citation>
    <scope>NUCLEOTIDE SEQUENCE [LARGE SCALE GENOMIC DNA]</scope>
    <source>
        <strain evidence="1 2">NIES-144</strain>
    </source>
</reference>
<gene>
    <name evidence="1" type="ORF">HaLaN_32815</name>
</gene>
<dbReference type="Proteomes" id="UP000485058">
    <property type="component" value="Unassembled WGS sequence"/>
</dbReference>
<evidence type="ECO:0000313" key="1">
    <source>
        <dbReference type="EMBL" id="GFH33441.1"/>
    </source>
</evidence>
<comment type="caution">
    <text evidence="1">The sequence shown here is derived from an EMBL/GenBank/DDBJ whole genome shotgun (WGS) entry which is preliminary data.</text>
</comment>
<keyword evidence="2" id="KW-1185">Reference proteome</keyword>
<feature type="non-terminal residue" evidence="1">
    <location>
        <position position="1"/>
    </location>
</feature>
<protein>
    <submittedName>
        <fullName evidence="1">Uncharacterized protein</fullName>
    </submittedName>
</protein>
<name>A0A6A0AMG6_HAELA</name>
<proteinExistence type="predicted"/>
<evidence type="ECO:0000313" key="2">
    <source>
        <dbReference type="Proteomes" id="UP000485058"/>
    </source>
</evidence>
<sequence length="43" mass="4501">MVNKRLAQLMLPAPKSGSGLPGSPPLVLVQCPLLNASICWLSV</sequence>
<organism evidence="1 2">
    <name type="scientific">Haematococcus lacustris</name>
    <name type="common">Green alga</name>
    <name type="synonym">Haematococcus pluvialis</name>
    <dbReference type="NCBI Taxonomy" id="44745"/>
    <lineage>
        <taxon>Eukaryota</taxon>
        <taxon>Viridiplantae</taxon>
        <taxon>Chlorophyta</taxon>
        <taxon>core chlorophytes</taxon>
        <taxon>Chlorophyceae</taxon>
        <taxon>CS clade</taxon>
        <taxon>Chlamydomonadales</taxon>
        <taxon>Haematococcaceae</taxon>
        <taxon>Haematococcus</taxon>
    </lineage>
</organism>
<feature type="non-terminal residue" evidence="1">
    <location>
        <position position="43"/>
    </location>
</feature>